<feature type="region of interest" description="Disordered" evidence="1">
    <location>
        <begin position="1"/>
        <end position="66"/>
    </location>
</feature>
<organism evidence="2 3">
    <name type="scientific">Dongia mobilis</name>
    <dbReference type="NCBI Taxonomy" id="578943"/>
    <lineage>
        <taxon>Bacteria</taxon>
        <taxon>Pseudomonadati</taxon>
        <taxon>Pseudomonadota</taxon>
        <taxon>Alphaproteobacteria</taxon>
        <taxon>Rhodospirillales</taxon>
        <taxon>Dongiaceae</taxon>
        <taxon>Dongia</taxon>
    </lineage>
</organism>
<feature type="compositionally biased region" description="Low complexity" evidence="1">
    <location>
        <begin position="30"/>
        <end position="46"/>
    </location>
</feature>
<accession>A0A4R6WM22</accession>
<comment type="caution">
    <text evidence="2">The sequence shown here is derived from an EMBL/GenBank/DDBJ whole genome shotgun (WGS) entry which is preliminary data.</text>
</comment>
<evidence type="ECO:0000313" key="2">
    <source>
        <dbReference type="EMBL" id="TDQ82029.1"/>
    </source>
</evidence>
<name>A0A4R6WM22_9PROT</name>
<proteinExistence type="predicted"/>
<keyword evidence="3" id="KW-1185">Reference proteome</keyword>
<dbReference type="RefSeq" id="WP_133613347.1">
    <property type="nucleotide sequence ID" value="NZ_SNYW01000008.1"/>
</dbReference>
<protein>
    <submittedName>
        <fullName evidence="2">Uncharacterized protein</fullName>
    </submittedName>
</protein>
<dbReference type="AlphaFoldDB" id="A0A4R6WM22"/>
<dbReference type="Proteomes" id="UP000295783">
    <property type="component" value="Unassembled WGS sequence"/>
</dbReference>
<evidence type="ECO:0000256" key="1">
    <source>
        <dbReference type="SAM" id="MobiDB-lite"/>
    </source>
</evidence>
<reference evidence="2 3" key="1">
    <citation type="submission" date="2019-03" db="EMBL/GenBank/DDBJ databases">
        <title>Genomic Encyclopedia of Type Strains, Phase III (KMG-III): the genomes of soil and plant-associated and newly described type strains.</title>
        <authorList>
            <person name="Whitman W."/>
        </authorList>
    </citation>
    <scope>NUCLEOTIDE SEQUENCE [LARGE SCALE GENOMIC DNA]</scope>
    <source>
        <strain evidence="2 3">CGMCC 1.7660</strain>
    </source>
</reference>
<gene>
    <name evidence="2" type="ORF">A8950_1849</name>
</gene>
<sequence>MTSFDFDVIGDTPQRPLPNVQAPNAQVPNAQVPGAQVPASPVSAAPEVPPDNQARAETGKVASKAA</sequence>
<evidence type="ECO:0000313" key="3">
    <source>
        <dbReference type="Proteomes" id="UP000295783"/>
    </source>
</evidence>
<dbReference type="EMBL" id="SNYW01000008">
    <property type="protein sequence ID" value="TDQ82029.1"/>
    <property type="molecule type" value="Genomic_DNA"/>
</dbReference>